<dbReference type="Pfam" id="PF01494">
    <property type="entry name" value="FAD_binding_3"/>
    <property type="match status" value="1"/>
</dbReference>
<keyword evidence="1" id="KW-0560">Oxidoreductase</keyword>
<dbReference type="InterPro" id="IPR050631">
    <property type="entry name" value="PheA/TfdB_FAD_monoxygenase"/>
</dbReference>
<proteinExistence type="predicted"/>
<evidence type="ECO:0000259" key="3">
    <source>
        <dbReference type="Pfam" id="PF01494"/>
    </source>
</evidence>
<dbReference type="PRINTS" id="PR00420">
    <property type="entry name" value="RNGMNOXGNASE"/>
</dbReference>
<dbReference type="Gene3D" id="3.30.9.10">
    <property type="entry name" value="D-Amino Acid Oxidase, subunit A, domain 2"/>
    <property type="match status" value="1"/>
</dbReference>
<feature type="region of interest" description="Disordered" evidence="2">
    <location>
        <begin position="508"/>
        <end position="535"/>
    </location>
</feature>
<evidence type="ECO:0000256" key="1">
    <source>
        <dbReference type="ARBA" id="ARBA00023002"/>
    </source>
</evidence>
<dbReference type="Proteomes" id="UP000295627">
    <property type="component" value="Unassembled WGS sequence"/>
</dbReference>
<dbReference type="PANTHER" id="PTHR43476">
    <property type="entry name" value="3-(3-HYDROXY-PHENYL)PROPIONATE/3-HYDROXYCINNAMIC ACID HYDROXYLASE"/>
    <property type="match status" value="1"/>
</dbReference>
<dbReference type="Gene3D" id="3.50.50.60">
    <property type="entry name" value="FAD/NAD(P)-binding domain"/>
    <property type="match status" value="1"/>
</dbReference>
<dbReference type="EMBL" id="RXLR01000033">
    <property type="protein sequence ID" value="TDH17631.1"/>
    <property type="molecule type" value="Genomic_DNA"/>
</dbReference>
<protein>
    <submittedName>
        <fullName evidence="4">Bifunctional 3-(3-hydroxy-phenyl)propionate/3-hydroxycinnamic acid hydroxylase</fullName>
    </submittedName>
</protein>
<feature type="compositionally biased region" description="Basic and acidic residues" evidence="2">
    <location>
        <begin position="524"/>
        <end position="535"/>
    </location>
</feature>
<dbReference type="GO" id="GO:0008688">
    <property type="term" value="F:3-(3-hydroxyphenyl)propionate hydroxylase activity"/>
    <property type="evidence" value="ECO:0007669"/>
    <property type="project" value="TreeGrafter"/>
</dbReference>
<sequence>MLRSDPAPVVNTSAQQPFPVVIVGAGPTGLTAATLLAQHGVPCLLLDRWPTVYPQPRAVHLDDEIYRILVQLGVGEQFAAISRPGAGMRLLDHRRRVLSQIDRVRIGIHGYPQANMFDQPQLEELLRANLARYRQVTVRSGVEVTAIRQLGNSQVWVRFTDRDSGSEHRVMAAYVLGCDGANSVVRTVIGSSMTAWPFAQRWLVVDMSSDADLRQWDGVHHLCGPDRPATFMRIGKRRYRWEFKLHHDETAADFDTTVKLQPLLAPWIGNVTANELELVRATEYDFRACVADHWRNGNVFILGDAAHLTPPFVGQGMGAGMRDAANLAWKLAGVLGGQLPARVLDTYEKERKPHAWKTIAVAVAIGMAMTTRSAVGAAICKLLVPRLRHVPGVRSRIRHSGSPPLTRSALVIKPRRPLQLAGTQIPNLVLSQGQRLDTVLGMGFAVVTCEAVDCDQRALLGRCGADLIIEPRQSELGRWLRRGHAKVALVRPDRTVMQTGRHLSELVSTTPLLAPPVGSPRTAKPHEAPSETRIQ</sequence>
<gene>
    <name evidence="4" type="ORF">EJ571_26565</name>
</gene>
<evidence type="ECO:0000313" key="4">
    <source>
        <dbReference type="EMBL" id="TDH17631.1"/>
    </source>
</evidence>
<dbReference type="GO" id="GO:0071949">
    <property type="term" value="F:FAD binding"/>
    <property type="evidence" value="ECO:0007669"/>
    <property type="project" value="InterPro"/>
</dbReference>
<dbReference type="AlphaFoldDB" id="A0A4R5P3Y1"/>
<feature type="domain" description="FAD-binding" evidence="3">
    <location>
        <begin position="19"/>
        <end position="360"/>
    </location>
</feature>
<dbReference type="InterPro" id="IPR002938">
    <property type="entry name" value="FAD-bd"/>
</dbReference>
<accession>A0A4R5P3Y1</accession>
<dbReference type="NCBIfam" id="NF004829">
    <property type="entry name" value="PRK06183.1-3"/>
    <property type="match status" value="1"/>
</dbReference>
<dbReference type="GO" id="GO:0019622">
    <property type="term" value="P:3-(3-hydroxy)phenylpropionate catabolic process"/>
    <property type="evidence" value="ECO:0007669"/>
    <property type="project" value="TreeGrafter"/>
</dbReference>
<comment type="caution">
    <text evidence="4">The sequence shown here is derived from an EMBL/GenBank/DDBJ whole genome shotgun (WGS) entry which is preliminary data.</text>
</comment>
<dbReference type="PANTHER" id="PTHR43476:SF3">
    <property type="entry name" value="FAD-BINDING MONOOXYGENASE"/>
    <property type="match status" value="1"/>
</dbReference>
<dbReference type="InterPro" id="IPR036188">
    <property type="entry name" value="FAD/NAD-bd_sf"/>
</dbReference>
<name>A0A4R5P3Y1_9MYCO</name>
<evidence type="ECO:0000256" key="2">
    <source>
        <dbReference type="SAM" id="MobiDB-lite"/>
    </source>
</evidence>
<reference evidence="4 5" key="1">
    <citation type="journal article" date="2019" name="Sci. Rep.">
        <title>Extended insight into the Mycobacterium chelonae-abscessus complex through whole genome sequencing of Mycobacterium salmoniphilum outbreak and Mycobacterium salmoniphilum-like strains.</title>
        <authorList>
            <person name="Behra P.R.K."/>
            <person name="Das S."/>
            <person name="Pettersson B.M.F."/>
            <person name="Shirreff L."/>
            <person name="DuCote T."/>
            <person name="Jacobsson K.G."/>
            <person name="Ennis D.G."/>
            <person name="Kirsebom L.A."/>
        </authorList>
    </citation>
    <scope>NUCLEOTIDE SEQUENCE [LARGE SCALE GENOMIC DNA]</scope>
    <source>
        <strain evidence="4 5">DSM 45524</strain>
    </source>
</reference>
<organism evidence="4 5">
    <name type="scientific">Mycobacteroides franklinii</name>
    <dbReference type="NCBI Taxonomy" id="948102"/>
    <lineage>
        <taxon>Bacteria</taxon>
        <taxon>Bacillati</taxon>
        <taxon>Actinomycetota</taxon>
        <taxon>Actinomycetes</taxon>
        <taxon>Mycobacteriales</taxon>
        <taxon>Mycobacteriaceae</taxon>
        <taxon>Mycobacteroides</taxon>
    </lineage>
</organism>
<evidence type="ECO:0000313" key="5">
    <source>
        <dbReference type="Proteomes" id="UP000295627"/>
    </source>
</evidence>
<dbReference type="SUPFAM" id="SSF51905">
    <property type="entry name" value="FAD/NAD(P)-binding domain"/>
    <property type="match status" value="1"/>
</dbReference>